<keyword evidence="3" id="KW-1185">Reference proteome</keyword>
<evidence type="ECO:0000313" key="2">
    <source>
        <dbReference type="EMBL" id="OCA70726.1"/>
    </source>
</evidence>
<protein>
    <submittedName>
        <fullName evidence="2">Uncharacterized protein</fullName>
    </submittedName>
</protein>
<evidence type="ECO:0000313" key="3">
    <source>
        <dbReference type="Proteomes" id="UP000092651"/>
    </source>
</evidence>
<dbReference type="Proteomes" id="UP000092651">
    <property type="component" value="Unassembled WGS sequence"/>
</dbReference>
<evidence type="ECO:0000256" key="1">
    <source>
        <dbReference type="SAM" id="MobiDB-lite"/>
    </source>
</evidence>
<sequence length="631" mass="72606">MKTKILLLFLFCWIGIILGQEKNTSTSKEEGKLMKQPEHLNKKQDQGRNKKGQEIVYNFSTGEFEKFVIKPRYKVPTILKIKNINTYFYDVQIQAKDININSEGLYETSLNINKTAIIKIDTTAVLGILDTRSINSVPGIPTSSNTKTSGLDEIKKKEEALILDKAALEKSKKELTESEFEKKEIESIGILKKEIDVIQSLPDSLKIKNPNLLSTKQNELSILEKKYRNKSIDLINKEIAEKRSDIEIKKSNISIAESLLDRDLLNLKNKNEILVKVNEGISKLNIKYFELDEEFIDVLKIAGAYNNFIYKIYRPGINKEEYEKIKNPKEKFETVAILNSERLSEYYAQIKKFNKVYSEFQSLYNQIIHHNILLIQSQNEELIMVKLTLQNEFDRIKKATDQMLKKVEDMNLSSKLSSVEVYNRELQNDQTFEYVSDPIQGLGDYIEFDVIIKPKTEFKEVFAKNQNRRFKYSEYLRGGIRYDFSVGTVFDFVNKDESYENRNNTIAKTSNNKYYPTLAGIFHVSLRTSSLCSPGFSLGASLNITEFDINSLFIGPSLLVGKKEKIILTSGMSFRKTKQLKNGYIDGQQIVGESNIENYLTNNFRLGFFVGISYNLTKKQKSSLKIAGNEQ</sequence>
<organism evidence="2 3">
    <name type="scientific">Chryseobacterium artocarpi</name>
    <dbReference type="NCBI Taxonomy" id="1414727"/>
    <lineage>
        <taxon>Bacteria</taxon>
        <taxon>Pseudomonadati</taxon>
        <taxon>Bacteroidota</taxon>
        <taxon>Flavobacteriia</taxon>
        <taxon>Flavobacteriales</taxon>
        <taxon>Weeksellaceae</taxon>
        <taxon>Chryseobacterium group</taxon>
        <taxon>Chryseobacterium</taxon>
    </lineage>
</organism>
<dbReference type="OrthoDB" id="1491176at2"/>
<name>A0A1B8ZGR1_9FLAO</name>
<gene>
    <name evidence="2" type="ORF">BBI01_12335</name>
</gene>
<feature type="region of interest" description="Disordered" evidence="1">
    <location>
        <begin position="28"/>
        <end position="49"/>
    </location>
</feature>
<proteinExistence type="predicted"/>
<dbReference type="AlphaFoldDB" id="A0A1B8ZGR1"/>
<dbReference type="EMBL" id="MAYH01000034">
    <property type="protein sequence ID" value="OCA70726.1"/>
    <property type="molecule type" value="Genomic_DNA"/>
</dbReference>
<accession>A0A1B8ZGR1</accession>
<comment type="caution">
    <text evidence="2">The sequence shown here is derived from an EMBL/GenBank/DDBJ whole genome shotgun (WGS) entry which is preliminary data.</text>
</comment>
<dbReference type="RefSeq" id="WP_065395134.1">
    <property type="nucleotide sequence ID" value="NZ_MAYH01000034.1"/>
</dbReference>
<reference evidence="2 3" key="1">
    <citation type="submission" date="2016-07" db="EMBL/GenBank/DDBJ databases">
        <authorList>
            <person name="Jeong J.-J."/>
            <person name="Kim D.W."/>
            <person name="Sang M.K."/>
            <person name="Choi I.-G."/>
            <person name="Kim K.D."/>
        </authorList>
    </citation>
    <scope>NUCLEOTIDE SEQUENCE [LARGE SCALE GENOMIC DNA]</scope>
    <source>
        <strain evidence="2 3">UTM-3</strain>
    </source>
</reference>